<dbReference type="EMBL" id="GBRH01267560">
    <property type="protein sequence ID" value="JAD30335.1"/>
    <property type="molecule type" value="Transcribed_RNA"/>
</dbReference>
<organism evidence="1">
    <name type="scientific">Arundo donax</name>
    <name type="common">Giant reed</name>
    <name type="synonym">Donax arundinaceus</name>
    <dbReference type="NCBI Taxonomy" id="35708"/>
    <lineage>
        <taxon>Eukaryota</taxon>
        <taxon>Viridiplantae</taxon>
        <taxon>Streptophyta</taxon>
        <taxon>Embryophyta</taxon>
        <taxon>Tracheophyta</taxon>
        <taxon>Spermatophyta</taxon>
        <taxon>Magnoliopsida</taxon>
        <taxon>Liliopsida</taxon>
        <taxon>Poales</taxon>
        <taxon>Poaceae</taxon>
        <taxon>PACMAD clade</taxon>
        <taxon>Arundinoideae</taxon>
        <taxon>Arundineae</taxon>
        <taxon>Arundo</taxon>
    </lineage>
</organism>
<sequence length="20" mass="2407">MQKESNQLQRISVYNDVLIK</sequence>
<evidence type="ECO:0000313" key="1">
    <source>
        <dbReference type="EMBL" id="JAD30335.1"/>
    </source>
</evidence>
<protein>
    <submittedName>
        <fullName evidence="1">Uncharacterized protein</fullName>
    </submittedName>
</protein>
<name>A0A0A8Z0R2_ARUDO</name>
<reference evidence="1" key="2">
    <citation type="journal article" date="2015" name="Data Brief">
        <title>Shoot transcriptome of the giant reed, Arundo donax.</title>
        <authorList>
            <person name="Barrero R.A."/>
            <person name="Guerrero F.D."/>
            <person name="Moolhuijzen P."/>
            <person name="Goolsby J.A."/>
            <person name="Tidwell J."/>
            <person name="Bellgard S.E."/>
            <person name="Bellgard M.I."/>
        </authorList>
    </citation>
    <scope>NUCLEOTIDE SEQUENCE</scope>
    <source>
        <tissue evidence="1">Shoot tissue taken approximately 20 cm above the soil surface</tissue>
    </source>
</reference>
<accession>A0A0A8Z0R2</accession>
<reference evidence="1" key="1">
    <citation type="submission" date="2014-09" db="EMBL/GenBank/DDBJ databases">
        <authorList>
            <person name="Magalhaes I.L.F."/>
            <person name="Oliveira U."/>
            <person name="Santos F.R."/>
            <person name="Vidigal T.H.D.A."/>
            <person name="Brescovit A.D."/>
            <person name="Santos A.J."/>
        </authorList>
    </citation>
    <scope>NUCLEOTIDE SEQUENCE</scope>
    <source>
        <tissue evidence="1">Shoot tissue taken approximately 20 cm above the soil surface</tissue>
    </source>
</reference>
<proteinExistence type="predicted"/>
<dbReference type="AlphaFoldDB" id="A0A0A8Z0R2"/>